<reference evidence="1 2" key="1">
    <citation type="submission" date="2024-08" db="EMBL/GenBank/DDBJ databases">
        <title>Insights into the chromosomal genome structure of Flemingia macrophylla.</title>
        <authorList>
            <person name="Ding Y."/>
            <person name="Zhao Y."/>
            <person name="Bi W."/>
            <person name="Wu M."/>
            <person name="Zhao G."/>
            <person name="Gong Y."/>
            <person name="Li W."/>
            <person name="Zhang P."/>
        </authorList>
    </citation>
    <scope>NUCLEOTIDE SEQUENCE [LARGE SCALE GENOMIC DNA]</scope>
    <source>
        <strain evidence="1">DYQJB</strain>
        <tissue evidence="1">Leaf</tissue>
    </source>
</reference>
<name>A0ABD1L7V1_9FABA</name>
<keyword evidence="2" id="KW-1185">Reference proteome</keyword>
<dbReference type="Pfam" id="PF05340">
    <property type="entry name" value="DUF740"/>
    <property type="match status" value="1"/>
</dbReference>
<dbReference type="PANTHER" id="PTHR31659:SF9">
    <property type="entry name" value="PROTEIN: UPF0503-LIKE PROTEIN, PUTATIVE (DUF740)-RELATED"/>
    <property type="match status" value="1"/>
</dbReference>
<comment type="caution">
    <text evidence="1">The sequence shown here is derived from an EMBL/GenBank/DDBJ whole genome shotgun (WGS) entry which is preliminary data.</text>
</comment>
<accession>A0ABD1L7V1</accession>
<sequence length="85" mass="9955">MLRKILRQRGGFLNFDCLKFFALSVEKPIGRQFHDTQSEIADNGFGRHFYNTDPRFSLKVCRFSLDTRLMSFDDPSYSIDEPRAS</sequence>
<dbReference type="PANTHER" id="PTHR31659">
    <property type="entry name" value="PROTEIN: UPF0503-LIKE PROTEIN, PUTATIVE (DUF740)-RELATED"/>
    <property type="match status" value="1"/>
</dbReference>
<organism evidence="1 2">
    <name type="scientific">Flemingia macrophylla</name>
    <dbReference type="NCBI Taxonomy" id="520843"/>
    <lineage>
        <taxon>Eukaryota</taxon>
        <taxon>Viridiplantae</taxon>
        <taxon>Streptophyta</taxon>
        <taxon>Embryophyta</taxon>
        <taxon>Tracheophyta</taxon>
        <taxon>Spermatophyta</taxon>
        <taxon>Magnoliopsida</taxon>
        <taxon>eudicotyledons</taxon>
        <taxon>Gunneridae</taxon>
        <taxon>Pentapetalae</taxon>
        <taxon>rosids</taxon>
        <taxon>fabids</taxon>
        <taxon>Fabales</taxon>
        <taxon>Fabaceae</taxon>
        <taxon>Papilionoideae</taxon>
        <taxon>50 kb inversion clade</taxon>
        <taxon>NPAAA clade</taxon>
        <taxon>indigoferoid/millettioid clade</taxon>
        <taxon>Phaseoleae</taxon>
        <taxon>Flemingia</taxon>
    </lineage>
</organism>
<gene>
    <name evidence="1" type="ORF">Fmac_028412</name>
</gene>
<evidence type="ECO:0000313" key="1">
    <source>
        <dbReference type="EMBL" id="KAL2319443.1"/>
    </source>
</evidence>
<evidence type="ECO:0000313" key="2">
    <source>
        <dbReference type="Proteomes" id="UP001603857"/>
    </source>
</evidence>
<dbReference type="EMBL" id="JBGMDY010000010">
    <property type="protein sequence ID" value="KAL2319443.1"/>
    <property type="molecule type" value="Genomic_DNA"/>
</dbReference>
<dbReference type="InterPro" id="IPR008004">
    <property type="entry name" value="OCTOPUS-like"/>
</dbReference>
<dbReference type="Proteomes" id="UP001603857">
    <property type="component" value="Unassembled WGS sequence"/>
</dbReference>
<proteinExistence type="predicted"/>
<dbReference type="AlphaFoldDB" id="A0ABD1L7V1"/>
<protein>
    <submittedName>
        <fullName evidence="1">Uncharacterized protein</fullName>
    </submittedName>
</protein>